<evidence type="ECO:0000256" key="5">
    <source>
        <dbReference type="ARBA" id="ARBA00022824"/>
    </source>
</evidence>
<keyword evidence="3" id="KW-0813">Transport</keyword>
<evidence type="ECO:0000256" key="10">
    <source>
        <dbReference type="ARBA" id="ARBA00023170"/>
    </source>
</evidence>
<feature type="region of interest" description="Disordered" evidence="11">
    <location>
        <begin position="1"/>
        <end position="31"/>
    </location>
</feature>
<evidence type="ECO:0000256" key="4">
    <source>
        <dbReference type="ARBA" id="ARBA00022692"/>
    </source>
</evidence>
<keyword evidence="6" id="KW-0931">ER-Golgi transport</keyword>
<dbReference type="PANTHER" id="PTHR10585">
    <property type="entry name" value="ER LUMEN PROTEIN RETAINING RECEPTOR"/>
    <property type="match status" value="1"/>
</dbReference>
<feature type="compositionally biased region" description="Gly residues" evidence="11">
    <location>
        <begin position="1"/>
        <end position="15"/>
    </location>
</feature>
<gene>
    <name evidence="13" type="ORF">TrCOL_g12143</name>
</gene>
<dbReference type="GO" id="GO:0006621">
    <property type="term" value="P:protein retention in ER lumen"/>
    <property type="evidence" value="ECO:0007669"/>
    <property type="project" value="InterPro"/>
</dbReference>
<keyword evidence="7" id="KW-0653">Protein transport</keyword>
<dbReference type="GO" id="GO:0016192">
    <property type="term" value="P:vesicle-mediated transport"/>
    <property type="evidence" value="ECO:0007669"/>
    <property type="project" value="UniProtKB-KW"/>
</dbReference>
<evidence type="ECO:0000256" key="12">
    <source>
        <dbReference type="SAM" id="Phobius"/>
    </source>
</evidence>
<dbReference type="Proteomes" id="UP001165065">
    <property type="component" value="Unassembled WGS sequence"/>
</dbReference>
<keyword evidence="8 12" id="KW-1133">Transmembrane helix</keyword>
<feature type="transmembrane region" description="Helical" evidence="12">
    <location>
        <begin position="141"/>
        <end position="165"/>
    </location>
</feature>
<feature type="transmembrane region" description="Helical" evidence="12">
    <location>
        <begin position="242"/>
        <end position="259"/>
    </location>
</feature>
<comment type="subcellular location">
    <subcellularLocation>
        <location evidence="1">Endoplasmic reticulum membrane</location>
        <topology evidence="1">Multi-pass membrane protein</topology>
    </subcellularLocation>
</comment>
<evidence type="ECO:0000313" key="14">
    <source>
        <dbReference type="Proteomes" id="UP001165065"/>
    </source>
</evidence>
<keyword evidence="5" id="KW-0256">Endoplasmic reticulum</keyword>
<evidence type="ECO:0000256" key="6">
    <source>
        <dbReference type="ARBA" id="ARBA00022892"/>
    </source>
</evidence>
<dbReference type="AlphaFoldDB" id="A0A9W7GA31"/>
<sequence length="322" mass="35278">MGGMGGMGGMNGGGSMPHSDNNKGNLGGGKTSDLTRKIQKTLKDLGVTSKDHPLKLWGVYLVFIVITYFVFSGGDFSVLLTVASATRSFAFLTLLISLFISSSSSLVSLKTLHLYLCVFAFRLLSIFRHEGYLPYDKTGDWFYHFVEFTALGFTAFTAYTVHVTFKSTYEPTHDSFGGGVGGLPSQFGELVILVPCALLAILIHPTLNSDWISDVSWTFSMYLESIAVLPQLYLFQKGKSNITMLTAHFVVALGLARVFDGIFWMRSFTELTSSNGGKFPGIVALISQLAHLVMICDFFWYYARALKEGGTEMVLPTSGSMV</sequence>
<dbReference type="InterPro" id="IPR000133">
    <property type="entry name" value="ER_ret_rcpt"/>
</dbReference>
<feature type="transmembrane region" description="Helical" evidence="12">
    <location>
        <begin position="77"/>
        <end position="100"/>
    </location>
</feature>
<comment type="similarity">
    <text evidence="2">Belongs to the ERD2 family.</text>
</comment>
<dbReference type="GO" id="GO:0005789">
    <property type="term" value="C:endoplasmic reticulum membrane"/>
    <property type="evidence" value="ECO:0007669"/>
    <property type="project" value="UniProtKB-SubCell"/>
</dbReference>
<comment type="caution">
    <text evidence="13">The sequence shown here is derived from an EMBL/GenBank/DDBJ whole genome shotgun (WGS) entry which is preliminary data.</text>
</comment>
<feature type="transmembrane region" description="Helical" evidence="12">
    <location>
        <begin position="186"/>
        <end position="203"/>
    </location>
</feature>
<evidence type="ECO:0000256" key="3">
    <source>
        <dbReference type="ARBA" id="ARBA00022448"/>
    </source>
</evidence>
<evidence type="ECO:0000256" key="9">
    <source>
        <dbReference type="ARBA" id="ARBA00023136"/>
    </source>
</evidence>
<evidence type="ECO:0000256" key="8">
    <source>
        <dbReference type="ARBA" id="ARBA00022989"/>
    </source>
</evidence>
<keyword evidence="4 12" id="KW-0812">Transmembrane</keyword>
<dbReference type="EMBL" id="BRYA01001260">
    <property type="protein sequence ID" value="GMI40987.1"/>
    <property type="molecule type" value="Genomic_DNA"/>
</dbReference>
<organism evidence="13 14">
    <name type="scientific">Triparma columacea</name>
    <dbReference type="NCBI Taxonomy" id="722753"/>
    <lineage>
        <taxon>Eukaryota</taxon>
        <taxon>Sar</taxon>
        <taxon>Stramenopiles</taxon>
        <taxon>Ochrophyta</taxon>
        <taxon>Bolidophyceae</taxon>
        <taxon>Parmales</taxon>
        <taxon>Triparmaceae</taxon>
        <taxon>Triparma</taxon>
    </lineage>
</organism>
<evidence type="ECO:0000256" key="1">
    <source>
        <dbReference type="ARBA" id="ARBA00004477"/>
    </source>
</evidence>
<feature type="transmembrane region" description="Helical" evidence="12">
    <location>
        <begin position="215"/>
        <end position="235"/>
    </location>
</feature>
<keyword evidence="14" id="KW-1185">Reference proteome</keyword>
<proteinExistence type="inferred from homology"/>
<dbReference type="GO" id="GO:0015031">
    <property type="term" value="P:protein transport"/>
    <property type="evidence" value="ECO:0007669"/>
    <property type="project" value="UniProtKB-KW"/>
</dbReference>
<evidence type="ECO:0000313" key="13">
    <source>
        <dbReference type="EMBL" id="GMI40987.1"/>
    </source>
</evidence>
<evidence type="ECO:0000256" key="11">
    <source>
        <dbReference type="SAM" id="MobiDB-lite"/>
    </source>
</evidence>
<dbReference type="Pfam" id="PF00810">
    <property type="entry name" value="ER_lumen_recept"/>
    <property type="match status" value="1"/>
</dbReference>
<keyword evidence="10" id="KW-0675">Receptor</keyword>
<dbReference type="OrthoDB" id="7694678at2759"/>
<evidence type="ECO:0008006" key="15">
    <source>
        <dbReference type="Google" id="ProtNLM"/>
    </source>
</evidence>
<reference evidence="14" key="1">
    <citation type="journal article" date="2023" name="Commun. Biol.">
        <title>Genome analysis of Parmales, the sister group of diatoms, reveals the evolutionary specialization of diatoms from phago-mixotrophs to photoautotrophs.</title>
        <authorList>
            <person name="Ban H."/>
            <person name="Sato S."/>
            <person name="Yoshikawa S."/>
            <person name="Yamada K."/>
            <person name="Nakamura Y."/>
            <person name="Ichinomiya M."/>
            <person name="Sato N."/>
            <person name="Blanc-Mathieu R."/>
            <person name="Endo H."/>
            <person name="Kuwata A."/>
            <person name="Ogata H."/>
        </authorList>
    </citation>
    <scope>NUCLEOTIDE SEQUENCE [LARGE SCALE GENOMIC DNA]</scope>
</reference>
<feature type="transmembrane region" description="Helical" evidence="12">
    <location>
        <begin position="54"/>
        <end position="71"/>
    </location>
</feature>
<evidence type="ECO:0000256" key="2">
    <source>
        <dbReference type="ARBA" id="ARBA00010120"/>
    </source>
</evidence>
<dbReference type="GO" id="GO:0046923">
    <property type="term" value="F:ER retention sequence binding"/>
    <property type="evidence" value="ECO:0007669"/>
    <property type="project" value="InterPro"/>
</dbReference>
<accession>A0A9W7GA31</accession>
<feature type="transmembrane region" description="Helical" evidence="12">
    <location>
        <begin position="279"/>
        <end position="303"/>
    </location>
</feature>
<name>A0A9W7GA31_9STRA</name>
<keyword evidence="9 12" id="KW-0472">Membrane</keyword>
<protein>
    <recommendedName>
        <fullName evidence="15">ER lumen protein retaining receptor</fullName>
    </recommendedName>
</protein>
<evidence type="ECO:0000256" key="7">
    <source>
        <dbReference type="ARBA" id="ARBA00022927"/>
    </source>
</evidence>